<feature type="transmembrane region" description="Helical" evidence="8">
    <location>
        <begin position="163"/>
        <end position="182"/>
    </location>
</feature>
<keyword evidence="5" id="KW-0029">Amino-acid transport</keyword>
<feature type="transmembrane region" description="Helical" evidence="8">
    <location>
        <begin position="231"/>
        <end position="254"/>
    </location>
</feature>
<dbReference type="GO" id="GO:0016020">
    <property type="term" value="C:membrane"/>
    <property type="evidence" value="ECO:0007669"/>
    <property type="project" value="UniProtKB-SubCell"/>
</dbReference>
<feature type="non-terminal residue" evidence="9">
    <location>
        <position position="510"/>
    </location>
</feature>
<evidence type="ECO:0000256" key="6">
    <source>
        <dbReference type="ARBA" id="ARBA00022989"/>
    </source>
</evidence>
<dbReference type="InterPro" id="IPR004840">
    <property type="entry name" value="Amino_acid_permease_CS"/>
</dbReference>
<accession>L0PGG9</accession>
<dbReference type="PANTHER" id="PTHR45649:SF13">
    <property type="entry name" value="THIAMINE TRANSPORTER THI9"/>
    <property type="match status" value="1"/>
</dbReference>
<evidence type="ECO:0000256" key="4">
    <source>
        <dbReference type="ARBA" id="ARBA00022692"/>
    </source>
</evidence>
<evidence type="ECO:0000256" key="5">
    <source>
        <dbReference type="ARBA" id="ARBA00022970"/>
    </source>
</evidence>
<evidence type="ECO:0000256" key="7">
    <source>
        <dbReference type="ARBA" id="ARBA00023136"/>
    </source>
</evidence>
<dbReference type="VEuPathDB" id="FungiDB:PNEJI1_000264"/>
<reference evidence="9 10" key="1">
    <citation type="journal article" date="2012" name="MBio">
        <title>De novo assembly of the Pneumocystis jirovecii genome from a single bronchoalveolar lavage fluid specimen from a patient.</title>
        <authorList>
            <person name="Cisse O.H."/>
            <person name="Pagni M."/>
            <person name="Hauser P.M."/>
        </authorList>
    </citation>
    <scope>NUCLEOTIDE SEQUENCE [LARGE SCALE GENOMIC DNA]</scope>
    <source>
        <strain evidence="9 10">SE8</strain>
    </source>
</reference>
<keyword evidence="7 8" id="KW-0472">Membrane</keyword>
<feature type="transmembrane region" description="Helical" evidence="8">
    <location>
        <begin position="189"/>
        <end position="211"/>
    </location>
</feature>
<evidence type="ECO:0008006" key="11">
    <source>
        <dbReference type="Google" id="ProtNLM"/>
    </source>
</evidence>
<evidence type="ECO:0000256" key="3">
    <source>
        <dbReference type="ARBA" id="ARBA00022448"/>
    </source>
</evidence>
<keyword evidence="4 8" id="KW-0812">Transmembrane</keyword>
<dbReference type="InParanoid" id="L0PGG9"/>
<feature type="transmembrane region" description="Helical" evidence="8">
    <location>
        <begin position="41"/>
        <end position="62"/>
    </location>
</feature>
<gene>
    <name evidence="9" type="ORF">PNEJI1_000264</name>
</gene>
<dbReference type="EMBL" id="CAKM01000284">
    <property type="protein sequence ID" value="CCJ31337.1"/>
    <property type="molecule type" value="Genomic_DNA"/>
</dbReference>
<dbReference type="GO" id="GO:0022857">
    <property type="term" value="F:transmembrane transporter activity"/>
    <property type="evidence" value="ECO:0007669"/>
    <property type="project" value="InterPro"/>
</dbReference>
<dbReference type="Proteomes" id="UP000010422">
    <property type="component" value="Unassembled WGS sequence"/>
</dbReference>
<feature type="transmembrane region" description="Helical" evidence="8">
    <location>
        <begin position="113"/>
        <end position="134"/>
    </location>
</feature>
<proteinExistence type="inferred from homology"/>
<keyword evidence="6 8" id="KW-1133">Transmembrane helix</keyword>
<evidence type="ECO:0000313" key="9">
    <source>
        <dbReference type="EMBL" id="CCJ31337.1"/>
    </source>
</evidence>
<comment type="similarity">
    <text evidence="2">Belongs to the amino acid-polyamine-organocation (APC) superfamily.</text>
</comment>
<keyword evidence="3" id="KW-0813">Transport</keyword>
<dbReference type="AlphaFoldDB" id="L0PGG9"/>
<dbReference type="PANTHER" id="PTHR45649">
    <property type="entry name" value="AMINO-ACID PERMEASE BAT1"/>
    <property type="match status" value="1"/>
</dbReference>
<dbReference type="Pfam" id="PF13520">
    <property type="entry name" value="AA_permease_2"/>
    <property type="match status" value="1"/>
</dbReference>
<protein>
    <recommendedName>
        <fullName evidence="11">Amino acid permease/ SLC12A domain-containing protein</fullName>
    </recommendedName>
</protein>
<evidence type="ECO:0000256" key="8">
    <source>
        <dbReference type="SAM" id="Phobius"/>
    </source>
</evidence>
<feature type="transmembrane region" description="Helical" evidence="8">
    <location>
        <begin position="445"/>
        <end position="465"/>
    </location>
</feature>
<dbReference type="GO" id="GO:0006865">
    <property type="term" value="P:amino acid transport"/>
    <property type="evidence" value="ECO:0007669"/>
    <property type="project" value="UniProtKB-KW"/>
</dbReference>
<evidence type="ECO:0000256" key="2">
    <source>
        <dbReference type="ARBA" id="ARBA00009523"/>
    </source>
</evidence>
<feature type="transmembrane region" description="Helical" evidence="8">
    <location>
        <begin position="275"/>
        <end position="295"/>
    </location>
</feature>
<dbReference type="InterPro" id="IPR002293">
    <property type="entry name" value="AA/rel_permease1"/>
</dbReference>
<sequence length="510" mass="56696">MLSSYIEEKLNDIHIDKHDVNQDEKQLEFSKINSMVWADSVIVALYFIGAVRVVFTTGLLAGGPQAFWISYLLSCFGMLITAAVMAESCSALPVSGSLYLWASHYASPKYTRLVGFIVAWWSVSAWTTFIAGNIQSAANFFLSELAVFHVDFPTSTSVFKFRVVQWLLSEVLLALSVSFNYLKPHLFKYILRASCIIIILDFFLNIIWLPIGVSKTYGFQDKSFLMKTYNGTGAVSVWNWCLSFLSTASLIVGFDAPGHIAEETENASLNAARGVFTSALLSGLLGLPSVFLFLFCSPSLNNLFALDAPQPFVQFYVLSLGKKGHIFLNIVIILGHLLNTTVAILASSRLAYAIARDGVLFLSGWVSKIDVQRQPRNSVTLIWIASSIILCTILFSQVAFTSFISAMTLPTVCSYGLIACERYLVLRLLSKTDKSLQVKWSLGKLSKLFQIITLIWCTFVVVVLSSPCQFPLSALTFNYAPVMLIIITCCALVMWWVTPEDSWLVRNISK</sequence>
<organism evidence="10">
    <name type="scientific">Pneumocystis jirovecii</name>
    <name type="common">Human pneumocystis pneumonia agent</name>
    <dbReference type="NCBI Taxonomy" id="42068"/>
    <lineage>
        <taxon>Eukaryota</taxon>
        <taxon>Fungi</taxon>
        <taxon>Dikarya</taxon>
        <taxon>Ascomycota</taxon>
        <taxon>Taphrinomycotina</taxon>
        <taxon>Pneumocystomycetes</taxon>
        <taxon>Pneumocystaceae</taxon>
        <taxon>Pneumocystis</taxon>
    </lineage>
</organism>
<evidence type="ECO:0000313" key="10">
    <source>
        <dbReference type="Proteomes" id="UP000010422"/>
    </source>
</evidence>
<feature type="transmembrane region" description="Helical" evidence="8">
    <location>
        <begin position="381"/>
        <end position="400"/>
    </location>
</feature>
<dbReference type="Gene3D" id="1.20.1740.10">
    <property type="entry name" value="Amino acid/polyamine transporter I"/>
    <property type="match status" value="1"/>
</dbReference>
<dbReference type="PIRSF" id="PIRSF006060">
    <property type="entry name" value="AA_transporter"/>
    <property type="match status" value="1"/>
</dbReference>
<comment type="subcellular location">
    <subcellularLocation>
        <location evidence="1">Membrane</location>
        <topology evidence="1">Multi-pass membrane protein</topology>
    </subcellularLocation>
</comment>
<dbReference type="STRING" id="1209962.L0PGG9"/>
<feature type="transmembrane region" description="Helical" evidence="8">
    <location>
        <begin position="477"/>
        <end position="497"/>
    </location>
</feature>
<feature type="transmembrane region" description="Helical" evidence="8">
    <location>
        <begin position="68"/>
        <end position="101"/>
    </location>
</feature>
<name>L0PGG9_PNEJI</name>
<feature type="transmembrane region" description="Helical" evidence="8">
    <location>
        <begin position="326"/>
        <end position="346"/>
    </location>
</feature>
<comment type="caution">
    <text evidence="9">The sequence shown here is derived from an EMBL/GenBank/DDBJ whole genome shotgun (WGS) entry which is preliminary data.</text>
</comment>
<evidence type="ECO:0000256" key="1">
    <source>
        <dbReference type="ARBA" id="ARBA00004141"/>
    </source>
</evidence>
<dbReference type="PROSITE" id="PS00218">
    <property type="entry name" value="AMINO_ACID_PERMEASE_1"/>
    <property type="match status" value="1"/>
</dbReference>